<keyword evidence="2" id="KW-1185">Reference proteome</keyword>
<reference evidence="1" key="1">
    <citation type="submission" date="2022-05" db="EMBL/GenBank/DDBJ databases">
        <authorList>
            <person name="Park J.-S."/>
        </authorList>
    </citation>
    <scope>NUCLEOTIDE SEQUENCE</scope>
    <source>
        <strain evidence="1">2012CJ41-6</strain>
    </source>
</reference>
<proteinExistence type="predicted"/>
<sequence length="50" mass="5518">MKSKGRYIALTVSAVSAGKFQLPWARGARRARMIARRAERGSEVCEPALN</sequence>
<dbReference type="RefSeq" id="WP_249708152.1">
    <property type="nucleotide sequence ID" value="NZ_JAMFMB010000007.1"/>
</dbReference>
<name>A0ABT0Q0E5_9RHOB</name>
<dbReference type="EMBL" id="JAMFMB010000007">
    <property type="protein sequence ID" value="MCL6283351.1"/>
    <property type="molecule type" value="Genomic_DNA"/>
</dbReference>
<evidence type="ECO:0000313" key="1">
    <source>
        <dbReference type="EMBL" id="MCL6283351.1"/>
    </source>
</evidence>
<protein>
    <submittedName>
        <fullName evidence="1">Uncharacterized protein</fullName>
    </submittedName>
</protein>
<comment type="caution">
    <text evidence="1">The sequence shown here is derived from an EMBL/GenBank/DDBJ whole genome shotgun (WGS) entry which is preliminary data.</text>
</comment>
<gene>
    <name evidence="1" type="ORF">M3P21_07375</name>
</gene>
<dbReference type="Proteomes" id="UP001203880">
    <property type="component" value="Unassembled WGS sequence"/>
</dbReference>
<organism evidence="1 2">
    <name type="scientific">Ruegeria spongiae</name>
    <dbReference type="NCBI Taxonomy" id="2942209"/>
    <lineage>
        <taxon>Bacteria</taxon>
        <taxon>Pseudomonadati</taxon>
        <taxon>Pseudomonadota</taxon>
        <taxon>Alphaproteobacteria</taxon>
        <taxon>Rhodobacterales</taxon>
        <taxon>Roseobacteraceae</taxon>
        <taxon>Ruegeria</taxon>
    </lineage>
</organism>
<evidence type="ECO:0000313" key="2">
    <source>
        <dbReference type="Proteomes" id="UP001203880"/>
    </source>
</evidence>
<accession>A0ABT0Q0E5</accession>